<dbReference type="GO" id="GO:0016491">
    <property type="term" value="F:oxidoreductase activity"/>
    <property type="evidence" value="ECO:0007669"/>
    <property type="project" value="InterPro"/>
</dbReference>
<dbReference type="EMBL" id="MWPZ01000006">
    <property type="protein sequence ID" value="TIC95531.1"/>
    <property type="molecule type" value="Genomic_DNA"/>
</dbReference>
<gene>
    <name evidence="2" type="ORF">CH35J_007879</name>
</gene>
<dbReference type="NCBIfam" id="NF041278">
    <property type="entry name" value="CmcJ_NvfI_EfuI"/>
    <property type="match status" value="1"/>
</dbReference>
<evidence type="ECO:0000313" key="2">
    <source>
        <dbReference type="EMBL" id="TIC95531.1"/>
    </source>
</evidence>
<sequence>MSSPSAAAPGVWTKLTYRKLPPSPEFLQTPINLYSESDKYRDERTEFVRDIRSEMDRFTIEHDGLAFLKNKIDIKDWTNEDEVREVLLRETPELIKKHLGAKRTFTTAQRIRHSDFSGAKTDTTPVFAIHTDSTVDSGFELLKASVAKMEPPPTALPLKARVLLVNVWRPLKTITRDPLAFLVPSSIRPEERHAQIFSRPADTFKVFGEGAGDYWLDTASYAEHHEWVFLGHQQPDEPVMFLQWDSEGVNRFESKMSVFHSCFEDSEYEDHPESANMELKCLVFFDD</sequence>
<comment type="similarity">
    <text evidence="1">Belongs to the asaB hydroxylase/desaturase family.</text>
</comment>
<organism evidence="2 3">
    <name type="scientific">Colletotrichum higginsianum</name>
    <dbReference type="NCBI Taxonomy" id="80884"/>
    <lineage>
        <taxon>Eukaryota</taxon>
        <taxon>Fungi</taxon>
        <taxon>Dikarya</taxon>
        <taxon>Ascomycota</taxon>
        <taxon>Pezizomycotina</taxon>
        <taxon>Sordariomycetes</taxon>
        <taxon>Hypocreomycetidae</taxon>
        <taxon>Glomerellales</taxon>
        <taxon>Glomerellaceae</taxon>
        <taxon>Colletotrichum</taxon>
        <taxon>Colletotrichum destructivum species complex</taxon>
    </lineage>
</organism>
<evidence type="ECO:0000313" key="3">
    <source>
        <dbReference type="Proteomes" id="UP000305883"/>
    </source>
</evidence>
<protein>
    <recommendedName>
        <fullName evidence="4">GA4 desaturase</fullName>
    </recommendedName>
</protein>
<dbReference type="PANTHER" id="PTHR34598:SF3">
    <property type="entry name" value="OXIDOREDUCTASE AN1597"/>
    <property type="match status" value="1"/>
</dbReference>
<proteinExistence type="inferred from homology"/>
<dbReference type="AlphaFoldDB" id="A0A4T0VT62"/>
<evidence type="ECO:0000256" key="1">
    <source>
        <dbReference type="ARBA" id="ARBA00023604"/>
    </source>
</evidence>
<reference evidence="2 3" key="1">
    <citation type="journal article" date="2019" name="Genome Biol. Evol.">
        <title>Genomic Plasticity Mediated by Transposable Elements in the Plant Pathogenic Fungus Colletotrichum higginsianum.</title>
        <authorList>
            <person name="Tsushima A."/>
            <person name="Gan P."/>
            <person name="Kumakura N."/>
            <person name="Narusaka M."/>
            <person name="Takano Y."/>
            <person name="Narusaka Y."/>
            <person name="Shirasu K."/>
        </authorList>
    </citation>
    <scope>NUCLEOTIDE SEQUENCE [LARGE SCALE GENOMIC DNA]</scope>
    <source>
        <strain evidence="2 3">MAFF305635-RFP</strain>
    </source>
</reference>
<comment type="caution">
    <text evidence="2">The sequence shown here is derived from an EMBL/GenBank/DDBJ whole genome shotgun (WGS) entry which is preliminary data.</text>
</comment>
<dbReference type="Proteomes" id="UP000305883">
    <property type="component" value="Unassembled WGS sequence"/>
</dbReference>
<name>A0A4T0VT62_9PEZI</name>
<dbReference type="PANTHER" id="PTHR34598">
    <property type="entry name" value="BLL6449 PROTEIN"/>
    <property type="match status" value="1"/>
</dbReference>
<evidence type="ECO:0008006" key="4">
    <source>
        <dbReference type="Google" id="ProtNLM"/>
    </source>
</evidence>
<dbReference type="InterPro" id="IPR044053">
    <property type="entry name" value="AsaB-like"/>
</dbReference>
<accession>A0A4T0VT62</accession>
<dbReference type="OrthoDB" id="412788at2759"/>